<sequence length="74" mass="8430">MTQLHIMLTDLPDNIAWKWTADGNYIAKTTYQAQFKGSYCSFQAQHVWRAQVEGKHSSPPWSKSELTIAKRACG</sequence>
<evidence type="ECO:0000313" key="2">
    <source>
        <dbReference type="Proteomes" id="UP000298652"/>
    </source>
</evidence>
<dbReference type="AlphaFoldDB" id="A0A4U6ST12"/>
<proteinExistence type="predicted"/>
<dbReference type="EMBL" id="CM016560">
    <property type="protein sequence ID" value="TKV91033.1"/>
    <property type="molecule type" value="Genomic_DNA"/>
</dbReference>
<evidence type="ECO:0000313" key="1">
    <source>
        <dbReference type="EMBL" id="TKV91033.1"/>
    </source>
</evidence>
<name>A0A4U6ST12_SETVI</name>
<dbReference type="Gramene" id="TKV91033">
    <property type="protein sequence ID" value="TKV91033"/>
    <property type="gene ID" value="SEVIR_9G068400v2"/>
</dbReference>
<protein>
    <submittedName>
        <fullName evidence="1">Uncharacterized protein</fullName>
    </submittedName>
</protein>
<accession>A0A4U6ST12</accession>
<keyword evidence="2" id="KW-1185">Reference proteome</keyword>
<organism evidence="1 2">
    <name type="scientific">Setaria viridis</name>
    <name type="common">Green bristlegrass</name>
    <name type="synonym">Setaria italica subsp. viridis</name>
    <dbReference type="NCBI Taxonomy" id="4556"/>
    <lineage>
        <taxon>Eukaryota</taxon>
        <taxon>Viridiplantae</taxon>
        <taxon>Streptophyta</taxon>
        <taxon>Embryophyta</taxon>
        <taxon>Tracheophyta</taxon>
        <taxon>Spermatophyta</taxon>
        <taxon>Magnoliopsida</taxon>
        <taxon>Liliopsida</taxon>
        <taxon>Poales</taxon>
        <taxon>Poaceae</taxon>
        <taxon>PACMAD clade</taxon>
        <taxon>Panicoideae</taxon>
        <taxon>Panicodae</taxon>
        <taxon>Paniceae</taxon>
        <taxon>Cenchrinae</taxon>
        <taxon>Setaria</taxon>
    </lineage>
</organism>
<gene>
    <name evidence="1" type="ORF">SEVIR_9G068400v2</name>
</gene>
<dbReference type="Proteomes" id="UP000298652">
    <property type="component" value="Chromosome 9"/>
</dbReference>
<reference evidence="1" key="1">
    <citation type="submission" date="2019-03" db="EMBL/GenBank/DDBJ databases">
        <title>WGS assembly of Setaria viridis.</title>
        <authorList>
            <person name="Huang P."/>
            <person name="Jenkins J."/>
            <person name="Grimwood J."/>
            <person name="Barry K."/>
            <person name="Healey A."/>
            <person name="Mamidi S."/>
            <person name="Sreedasyam A."/>
            <person name="Shu S."/>
            <person name="Feldman M."/>
            <person name="Wu J."/>
            <person name="Yu Y."/>
            <person name="Chen C."/>
            <person name="Johnson J."/>
            <person name="Rokhsar D."/>
            <person name="Baxter I."/>
            <person name="Schmutz J."/>
            <person name="Brutnell T."/>
            <person name="Kellogg E."/>
        </authorList>
    </citation>
    <scope>NUCLEOTIDE SEQUENCE [LARGE SCALE GENOMIC DNA]</scope>
</reference>